<dbReference type="GO" id="GO:0008270">
    <property type="term" value="F:zinc ion binding"/>
    <property type="evidence" value="ECO:0007669"/>
    <property type="project" value="UniProtKB-KW"/>
</dbReference>
<evidence type="ECO:0000256" key="8">
    <source>
        <dbReference type="PROSITE-ProRule" id="PRU00357"/>
    </source>
</evidence>
<keyword evidence="4 7" id="KW-0863">Zinc-finger</keyword>
<keyword evidence="6 8" id="KW-0539">Nucleus</keyword>
<organism evidence="12">
    <name type="scientific">Wollemia nobilis</name>
    <dbReference type="NCBI Taxonomy" id="56998"/>
    <lineage>
        <taxon>Eukaryota</taxon>
        <taxon>Viridiplantae</taxon>
        <taxon>Streptophyta</taxon>
        <taxon>Embryophyta</taxon>
        <taxon>Tracheophyta</taxon>
        <taxon>Spermatophyta</taxon>
        <taxon>Pinopsida</taxon>
        <taxon>Pinidae</taxon>
        <taxon>Conifers II</taxon>
        <taxon>Araucariales</taxon>
        <taxon>Araucariaceae</taxon>
        <taxon>Wollemia</taxon>
    </lineage>
</organism>
<feature type="domain" description="B box-type" evidence="10">
    <location>
        <begin position="63"/>
        <end position="110"/>
    </location>
</feature>
<dbReference type="InterPro" id="IPR045281">
    <property type="entry name" value="CONSTANS-like"/>
</dbReference>
<evidence type="ECO:0000256" key="9">
    <source>
        <dbReference type="SAM" id="MobiDB-lite"/>
    </source>
</evidence>
<dbReference type="InterPro" id="IPR010402">
    <property type="entry name" value="CCT_domain"/>
</dbReference>
<comment type="subcellular location">
    <subcellularLocation>
        <location evidence="1 8">Nucleus</location>
    </subcellularLocation>
</comment>
<evidence type="ECO:0000256" key="4">
    <source>
        <dbReference type="ARBA" id="ARBA00022771"/>
    </source>
</evidence>
<feature type="domain" description="CCT" evidence="11">
    <location>
        <begin position="319"/>
        <end position="361"/>
    </location>
</feature>
<dbReference type="InterPro" id="IPR049808">
    <property type="entry name" value="CONSTANS-like_Bbox1"/>
</dbReference>
<evidence type="ECO:0000313" key="12">
    <source>
        <dbReference type="EMBL" id="JAG89094.1"/>
    </source>
</evidence>
<name>A0A0C9RYF9_9CONI</name>
<dbReference type="AlphaFoldDB" id="A0A0C9RYF9"/>
<dbReference type="SMART" id="SM00336">
    <property type="entry name" value="BBOX"/>
    <property type="match status" value="2"/>
</dbReference>
<dbReference type="EMBL" id="GCHU01003973">
    <property type="protein sequence ID" value="JAG89094.1"/>
    <property type="molecule type" value="Transcribed_RNA"/>
</dbReference>
<dbReference type="PROSITE" id="PS50119">
    <property type="entry name" value="ZF_BBOX"/>
    <property type="match status" value="2"/>
</dbReference>
<evidence type="ECO:0000256" key="3">
    <source>
        <dbReference type="ARBA" id="ARBA00022723"/>
    </source>
</evidence>
<dbReference type="InterPro" id="IPR000315">
    <property type="entry name" value="Znf_B-box"/>
</dbReference>
<dbReference type="PROSITE" id="PS51017">
    <property type="entry name" value="CCT"/>
    <property type="match status" value="1"/>
</dbReference>
<dbReference type="GO" id="GO:0005634">
    <property type="term" value="C:nucleus"/>
    <property type="evidence" value="ECO:0007669"/>
    <property type="project" value="UniProtKB-SubCell"/>
</dbReference>
<evidence type="ECO:0000256" key="2">
    <source>
        <dbReference type="ARBA" id="ARBA00010024"/>
    </source>
</evidence>
<evidence type="ECO:0000259" key="11">
    <source>
        <dbReference type="PROSITE" id="PS51017"/>
    </source>
</evidence>
<evidence type="ECO:0000256" key="7">
    <source>
        <dbReference type="PROSITE-ProRule" id="PRU00024"/>
    </source>
</evidence>
<reference evidence="12" key="1">
    <citation type="submission" date="2015-02" db="EMBL/GenBank/DDBJ databases">
        <title>A transcriptome of Wollemia nobilis - a relic of Gondwana.</title>
        <authorList>
            <person name="Chia J.Y."/>
            <person name="Leong Y.S."/>
            <person name="Abdul Karim S."/>
            <person name="Wan Azmi N."/>
            <person name="Hercus R."/>
            <person name="Croft L."/>
        </authorList>
    </citation>
    <scope>NUCLEOTIDE SEQUENCE</scope>
    <source>
        <strain evidence="12">MaeBrown</strain>
        <tissue evidence="12">Leaf</tissue>
    </source>
</reference>
<proteinExistence type="inferred from homology"/>
<evidence type="ECO:0000256" key="1">
    <source>
        <dbReference type="ARBA" id="ARBA00004123"/>
    </source>
</evidence>
<keyword evidence="3" id="KW-0479">Metal-binding</keyword>
<dbReference type="CDD" id="cd19821">
    <property type="entry name" value="Bbox1_BBX-like"/>
    <property type="match status" value="2"/>
</dbReference>
<feature type="region of interest" description="Disordered" evidence="9">
    <location>
        <begin position="226"/>
        <end position="247"/>
    </location>
</feature>
<keyword evidence="5" id="KW-0862">Zinc</keyword>
<sequence>MVKDEECNNPIGAKDFQTWSMGKPCDACRIKSSLLYCKADSAYLCVDCDVKVHGANKLASRHERLWMCEVCEQAPAAVTCKADAAVLCLACDDDIHSANPLARRHDRVPVAPFFECARLLKPSLNYSDGGNCFGSEGLENDDLYAAEAGSWLLPNPKQGGGGGGGGGVDAVKSCATAAVDEGNNKADGCFVRTGVMDFFPDVDPYLDLEYASSMEAAARVSSGTDSVVPVQSHGSGGSVLDGSSASDGFDADPPCKGGYSYTSATSLSHSVSSSSLDVGVVPDATLNDISTPFGRNGMFELAGHGAVHVGMHYTLPMDREAKVMRYKEKRKNRKFEKTIRYASRKAYAETRPRIKGRFAKRTDVDVEHMSTSADLGYGLVPTF</sequence>
<protein>
    <submittedName>
        <fullName evidence="12">TSA: Wollemia nobilis Ref_Wollemi_Transcript_4003_1784 transcribed RNA sequence</fullName>
    </submittedName>
</protein>
<evidence type="ECO:0000256" key="6">
    <source>
        <dbReference type="ARBA" id="ARBA00023242"/>
    </source>
</evidence>
<comment type="similarity">
    <text evidence="2">Belongs to the CONSTANS family.</text>
</comment>
<dbReference type="Pfam" id="PF06203">
    <property type="entry name" value="CCT"/>
    <property type="match status" value="1"/>
</dbReference>
<evidence type="ECO:0000256" key="5">
    <source>
        <dbReference type="ARBA" id="ARBA00022833"/>
    </source>
</evidence>
<dbReference type="Pfam" id="PF00643">
    <property type="entry name" value="zf-B_box"/>
    <property type="match status" value="1"/>
</dbReference>
<feature type="domain" description="B box-type" evidence="10">
    <location>
        <begin position="25"/>
        <end position="67"/>
    </location>
</feature>
<evidence type="ECO:0000259" key="10">
    <source>
        <dbReference type="PROSITE" id="PS50119"/>
    </source>
</evidence>
<dbReference type="PANTHER" id="PTHR31319">
    <property type="entry name" value="ZINC FINGER PROTEIN CONSTANS-LIKE 4"/>
    <property type="match status" value="1"/>
</dbReference>
<accession>A0A0C9RYF9</accession>
<dbReference type="GO" id="GO:0003700">
    <property type="term" value="F:DNA-binding transcription factor activity"/>
    <property type="evidence" value="ECO:0007669"/>
    <property type="project" value="TreeGrafter"/>
</dbReference>
<dbReference type="PANTHER" id="PTHR31319:SF77">
    <property type="entry name" value="ZINC FINGER PROTEIN CONSTANS-LIKE 4"/>
    <property type="match status" value="1"/>
</dbReference>